<dbReference type="PROSITE" id="PS50092">
    <property type="entry name" value="TSP1"/>
    <property type="match status" value="3"/>
</dbReference>
<dbReference type="GO" id="GO:0004222">
    <property type="term" value="F:metalloendopeptidase activity"/>
    <property type="evidence" value="ECO:0007669"/>
    <property type="project" value="TreeGrafter"/>
</dbReference>
<dbReference type="AlphaFoldDB" id="A0A4C1T6Z2"/>
<dbReference type="GO" id="GO:0007229">
    <property type="term" value="P:integrin-mediated signaling pathway"/>
    <property type="evidence" value="ECO:0007669"/>
    <property type="project" value="UniProtKB-KW"/>
</dbReference>
<keyword evidence="11" id="KW-1185">Reference proteome</keyword>
<comment type="caution">
    <text evidence="10">The sequence shown here is derived from an EMBL/GenBank/DDBJ whole genome shotgun (WGS) entry which is preliminary data.</text>
</comment>
<dbReference type="PANTHER" id="PTHR13723">
    <property type="entry name" value="ADAMTS A DISINTEGRIN AND METALLOPROTEASE WITH THROMBOSPONDIN MOTIFS PROTEASE"/>
    <property type="match status" value="1"/>
</dbReference>
<evidence type="ECO:0000256" key="2">
    <source>
        <dbReference type="ARBA" id="ARBA00022525"/>
    </source>
</evidence>
<evidence type="ECO:0000313" key="11">
    <source>
        <dbReference type="Proteomes" id="UP000299102"/>
    </source>
</evidence>
<dbReference type="SMART" id="SM00209">
    <property type="entry name" value="TSP1"/>
    <property type="match status" value="4"/>
</dbReference>
<evidence type="ECO:0000259" key="8">
    <source>
        <dbReference type="Pfam" id="PF05986"/>
    </source>
</evidence>
<dbReference type="InterPro" id="IPR000884">
    <property type="entry name" value="TSP1_rpt"/>
</dbReference>
<dbReference type="Pfam" id="PF17771">
    <property type="entry name" value="ADAMTS_CR_2"/>
    <property type="match status" value="1"/>
</dbReference>
<evidence type="ECO:0000256" key="6">
    <source>
        <dbReference type="ARBA" id="ARBA00023157"/>
    </source>
</evidence>
<comment type="subcellular location">
    <subcellularLocation>
        <location evidence="1">Secreted</location>
    </subcellularLocation>
</comment>
<dbReference type="InterPro" id="IPR041645">
    <property type="entry name" value="ADAMTS_CR_2"/>
</dbReference>
<keyword evidence="6" id="KW-1015">Disulfide bond</keyword>
<evidence type="ECO:0000256" key="7">
    <source>
        <dbReference type="ARBA" id="ARBA00023180"/>
    </source>
</evidence>
<dbReference type="SUPFAM" id="SSF82895">
    <property type="entry name" value="TSP-1 type 1 repeat"/>
    <property type="match status" value="2"/>
</dbReference>
<evidence type="ECO:0000256" key="3">
    <source>
        <dbReference type="ARBA" id="ARBA00022723"/>
    </source>
</evidence>
<dbReference type="PANTHER" id="PTHR13723:SF281">
    <property type="entry name" value="PAPILIN"/>
    <property type="match status" value="1"/>
</dbReference>
<keyword evidence="2" id="KW-0964">Secreted</keyword>
<dbReference type="InterPro" id="IPR036383">
    <property type="entry name" value="TSP1_rpt_sf"/>
</dbReference>
<dbReference type="InterPro" id="IPR050439">
    <property type="entry name" value="ADAMTS_ADAMTS-like"/>
</dbReference>
<feature type="domain" description="ADAMTS/ADAMTS-like Spacer 1" evidence="8">
    <location>
        <begin position="290"/>
        <end position="363"/>
    </location>
</feature>
<keyword evidence="4" id="KW-0378">Hydrolase</keyword>
<dbReference type="Pfam" id="PF05986">
    <property type="entry name" value="ADAMTS_spacer1"/>
    <property type="match status" value="1"/>
</dbReference>
<keyword evidence="10" id="KW-0401">Integrin</keyword>
<dbReference type="Proteomes" id="UP000299102">
    <property type="component" value="Unassembled WGS sequence"/>
</dbReference>
<evidence type="ECO:0000256" key="4">
    <source>
        <dbReference type="ARBA" id="ARBA00022801"/>
    </source>
</evidence>
<dbReference type="OrthoDB" id="5855429at2759"/>
<dbReference type="GO" id="GO:0030198">
    <property type="term" value="P:extracellular matrix organization"/>
    <property type="evidence" value="ECO:0007669"/>
    <property type="project" value="TreeGrafter"/>
</dbReference>
<feature type="domain" description="ADAMTS cysteine-rich" evidence="9">
    <location>
        <begin position="7"/>
        <end position="46"/>
    </location>
</feature>
<reference evidence="10 11" key="1">
    <citation type="journal article" date="2019" name="Commun. Biol.">
        <title>The bagworm genome reveals a unique fibroin gene that provides high tensile strength.</title>
        <authorList>
            <person name="Kono N."/>
            <person name="Nakamura H."/>
            <person name="Ohtoshi R."/>
            <person name="Tomita M."/>
            <person name="Numata K."/>
            <person name="Arakawa K."/>
        </authorList>
    </citation>
    <scope>NUCLEOTIDE SEQUENCE [LARGE SCALE GENOMIC DNA]</scope>
</reference>
<evidence type="ECO:0000259" key="9">
    <source>
        <dbReference type="Pfam" id="PF17771"/>
    </source>
</evidence>
<organism evidence="10 11">
    <name type="scientific">Eumeta variegata</name>
    <name type="common">Bagworm moth</name>
    <name type="synonym">Eumeta japonica</name>
    <dbReference type="NCBI Taxonomy" id="151549"/>
    <lineage>
        <taxon>Eukaryota</taxon>
        <taxon>Metazoa</taxon>
        <taxon>Ecdysozoa</taxon>
        <taxon>Arthropoda</taxon>
        <taxon>Hexapoda</taxon>
        <taxon>Insecta</taxon>
        <taxon>Pterygota</taxon>
        <taxon>Neoptera</taxon>
        <taxon>Endopterygota</taxon>
        <taxon>Lepidoptera</taxon>
        <taxon>Glossata</taxon>
        <taxon>Ditrysia</taxon>
        <taxon>Tineoidea</taxon>
        <taxon>Psychidae</taxon>
        <taxon>Oiketicinae</taxon>
        <taxon>Eumeta</taxon>
    </lineage>
</organism>
<dbReference type="Pfam" id="PF00090">
    <property type="entry name" value="TSP_1"/>
    <property type="match status" value="1"/>
</dbReference>
<sequence>MPGLRPSCARLWCAARALPSVCRSHAPPLDGTPCTHNHWCLEGECVLMPGHAGDEVPVPGEEPAGAAHAQWGAWGGWSACSARCGYGLRTRARRCRFGSESVCEGASAQAAVCWAGRECAGARDVRADICRKQSPDFIPHLHANDSKHCEIWCVERTGGDAFTFGALPDGTPCGYAHNYDVCFQVSELFGQVRVELEWRGHIFDPALVFDPSPNLNLGSGLAFDFDPDPVLDSALHPALNSDSTHDSDFAPDLDCASTFDSIRGTCVKGQCNTTDPVCNWCPDDYCYNKTFVHTRQLQADWSSMLTVPHNAHKVSVHISTPTVVNLAVREMERKRVKSTIYLSDHQRRFEVHEDDIQYDPNVPQNLQVIEVDNNVIDAIEKERYGYEGEGVYDHPNAFEDRVTVVVSLNYSLPLTRTRPMEYRWGVEREPCSASCGGGHRRVRSLCPRGYHCPPPYYEPCNQHRCEFEWAVGAWEECSATCGAGGLQERQFYCVPRNISSSTRMDLVLWSVSPALCKEQPPPRQQSCNRSPCTFHWQELPWTPCSASCGRGVTRQPLACPAADAELCGPRPRERTRRCRLRRCPPACRSPDLQNCALFASDELEHKCALRPFRKLCCFTCKRLERAKADRRAGG</sequence>
<dbReference type="GO" id="GO:0006508">
    <property type="term" value="P:proteolysis"/>
    <property type="evidence" value="ECO:0007669"/>
    <property type="project" value="TreeGrafter"/>
</dbReference>
<dbReference type="GO" id="GO:0005576">
    <property type="term" value="C:extracellular region"/>
    <property type="evidence" value="ECO:0007669"/>
    <property type="project" value="UniProtKB-SubCell"/>
</dbReference>
<protein>
    <submittedName>
        <fullName evidence="10">A disintegrin and metalloproteinase with thrombospondin motifs 16</fullName>
    </submittedName>
</protein>
<gene>
    <name evidence="10" type="primary">ADAMTS16</name>
    <name evidence="10" type="ORF">EVAR_92449_1</name>
</gene>
<dbReference type="Gene3D" id="3.40.1620.60">
    <property type="match status" value="1"/>
</dbReference>
<dbReference type="Gene3D" id="2.20.100.10">
    <property type="entry name" value="Thrombospondin type-1 (TSP1) repeat"/>
    <property type="match status" value="2"/>
</dbReference>
<name>A0A4C1T6Z2_EUMVA</name>
<keyword evidence="5" id="KW-0862">Zinc</keyword>
<accession>A0A4C1T6Z2</accession>
<keyword evidence="3" id="KW-0479">Metal-binding</keyword>
<keyword evidence="7" id="KW-0325">Glycoprotein</keyword>
<evidence type="ECO:0000256" key="5">
    <source>
        <dbReference type="ARBA" id="ARBA00022833"/>
    </source>
</evidence>
<evidence type="ECO:0000313" key="10">
    <source>
        <dbReference type="EMBL" id="GBP09904.1"/>
    </source>
</evidence>
<dbReference type="Pfam" id="PF19030">
    <property type="entry name" value="TSP1_ADAMTS"/>
    <property type="match status" value="1"/>
</dbReference>
<dbReference type="EMBL" id="BGZK01000038">
    <property type="protein sequence ID" value="GBP09904.1"/>
    <property type="molecule type" value="Genomic_DNA"/>
</dbReference>
<dbReference type="InterPro" id="IPR010294">
    <property type="entry name" value="ADAMTS_spacer1"/>
</dbReference>
<proteinExistence type="predicted"/>
<dbReference type="GO" id="GO:0046872">
    <property type="term" value="F:metal ion binding"/>
    <property type="evidence" value="ECO:0007669"/>
    <property type="project" value="UniProtKB-KW"/>
</dbReference>
<dbReference type="STRING" id="151549.A0A4C1T6Z2"/>
<evidence type="ECO:0000256" key="1">
    <source>
        <dbReference type="ARBA" id="ARBA00004613"/>
    </source>
</evidence>
<dbReference type="GO" id="GO:0031012">
    <property type="term" value="C:extracellular matrix"/>
    <property type="evidence" value="ECO:0007669"/>
    <property type="project" value="TreeGrafter"/>
</dbReference>